<proteinExistence type="predicted"/>
<name>A0A8S3RUF0_MYTED</name>
<protein>
    <submittedName>
        <fullName evidence="2">Uncharacterized protein</fullName>
    </submittedName>
</protein>
<feature type="compositionally biased region" description="Basic residues" evidence="1">
    <location>
        <begin position="9"/>
        <end position="23"/>
    </location>
</feature>
<reference evidence="2" key="1">
    <citation type="submission" date="2021-03" db="EMBL/GenBank/DDBJ databases">
        <authorList>
            <person name="Bekaert M."/>
        </authorList>
    </citation>
    <scope>NUCLEOTIDE SEQUENCE</scope>
</reference>
<evidence type="ECO:0000313" key="2">
    <source>
        <dbReference type="EMBL" id="CAG2209800.1"/>
    </source>
</evidence>
<organism evidence="2 3">
    <name type="scientific">Mytilus edulis</name>
    <name type="common">Blue mussel</name>
    <dbReference type="NCBI Taxonomy" id="6550"/>
    <lineage>
        <taxon>Eukaryota</taxon>
        <taxon>Metazoa</taxon>
        <taxon>Spiralia</taxon>
        <taxon>Lophotrochozoa</taxon>
        <taxon>Mollusca</taxon>
        <taxon>Bivalvia</taxon>
        <taxon>Autobranchia</taxon>
        <taxon>Pteriomorphia</taxon>
        <taxon>Mytilida</taxon>
        <taxon>Mytiloidea</taxon>
        <taxon>Mytilidae</taxon>
        <taxon>Mytilinae</taxon>
        <taxon>Mytilus</taxon>
    </lineage>
</organism>
<evidence type="ECO:0000313" key="3">
    <source>
        <dbReference type="Proteomes" id="UP000683360"/>
    </source>
</evidence>
<sequence>MGRNTQTRRAMRRKQRAHSKAKRANNPIDWEKYKRLKANTQKETRKAHRKYIQDVVSNDFKENPKRFYTYVKSKKQESSGVSALTNTDGFLHSESSQKAEILNDQFQSVYTKEDMTSIPNRGPSRYPAPWVKSNAKQKWSIQAVKEAYTTQSYMTRKHFSTNT</sequence>
<comment type="caution">
    <text evidence="2">The sequence shown here is derived from an EMBL/GenBank/DDBJ whole genome shotgun (WGS) entry which is preliminary data.</text>
</comment>
<dbReference type="Proteomes" id="UP000683360">
    <property type="component" value="Unassembled WGS sequence"/>
</dbReference>
<dbReference type="EMBL" id="CAJPWZ010001214">
    <property type="protein sequence ID" value="CAG2209800.1"/>
    <property type="molecule type" value="Genomic_DNA"/>
</dbReference>
<accession>A0A8S3RUF0</accession>
<gene>
    <name evidence="2" type="ORF">MEDL_23947</name>
</gene>
<keyword evidence="3" id="KW-1185">Reference proteome</keyword>
<dbReference type="AlphaFoldDB" id="A0A8S3RUF0"/>
<evidence type="ECO:0000256" key="1">
    <source>
        <dbReference type="SAM" id="MobiDB-lite"/>
    </source>
</evidence>
<feature type="region of interest" description="Disordered" evidence="1">
    <location>
        <begin position="1"/>
        <end position="30"/>
    </location>
</feature>
<dbReference type="OrthoDB" id="10056483at2759"/>